<reference evidence="2" key="1">
    <citation type="submission" date="2013-12" db="EMBL/GenBank/DDBJ databases">
        <authorList>
            <person name="Omoto C.K."/>
            <person name="Sibley D."/>
            <person name="Venepally P."/>
            <person name="Hadjithomas M."/>
            <person name="Karamycheva S."/>
            <person name="Brunk B."/>
            <person name="Roos D."/>
            <person name="Caler E."/>
            <person name="Lorenzi H."/>
        </authorList>
    </citation>
    <scope>NUCLEOTIDE SEQUENCE</scope>
</reference>
<gene>
    <name evidence="2" type="ORF">GNI_012500</name>
</gene>
<evidence type="ECO:0000313" key="3">
    <source>
        <dbReference type="Proteomes" id="UP000019763"/>
    </source>
</evidence>
<name>A0A023BCK4_GRENI</name>
<accession>A0A023BCK4</accession>
<dbReference type="EMBL" id="AFNH02000092">
    <property type="protein sequence ID" value="EZG84596.1"/>
    <property type="molecule type" value="Genomic_DNA"/>
</dbReference>
<organism evidence="2 3">
    <name type="scientific">Gregarina niphandrodes</name>
    <name type="common">Septate eugregarine</name>
    <dbReference type="NCBI Taxonomy" id="110365"/>
    <lineage>
        <taxon>Eukaryota</taxon>
        <taxon>Sar</taxon>
        <taxon>Alveolata</taxon>
        <taxon>Apicomplexa</taxon>
        <taxon>Conoidasida</taxon>
        <taxon>Gregarinasina</taxon>
        <taxon>Eugregarinorida</taxon>
        <taxon>Gregarinidae</taxon>
        <taxon>Gregarina</taxon>
    </lineage>
</organism>
<proteinExistence type="predicted"/>
<feature type="compositionally biased region" description="Low complexity" evidence="1">
    <location>
        <begin position="461"/>
        <end position="470"/>
    </location>
</feature>
<protein>
    <submittedName>
        <fullName evidence="2">Uncharacterized protein</fullName>
    </submittedName>
</protein>
<evidence type="ECO:0000256" key="1">
    <source>
        <dbReference type="SAM" id="MobiDB-lite"/>
    </source>
</evidence>
<dbReference type="Proteomes" id="UP000019763">
    <property type="component" value="Unassembled WGS sequence"/>
</dbReference>
<evidence type="ECO:0000313" key="2">
    <source>
        <dbReference type="EMBL" id="EZG84596.1"/>
    </source>
</evidence>
<dbReference type="GeneID" id="22910720"/>
<dbReference type="RefSeq" id="XP_011128856.1">
    <property type="nucleotide sequence ID" value="XM_011130554.1"/>
</dbReference>
<dbReference type="AlphaFoldDB" id="A0A023BCK4"/>
<feature type="region of interest" description="Disordered" evidence="1">
    <location>
        <begin position="461"/>
        <end position="482"/>
    </location>
</feature>
<sequence length="798" mass="88717">MRVCCTGQRTGYVTLAILGVPPPGEETLPGDVRGPSAVIEVDTPDVRYHGQAEVTERLSLLSGDACPERWLAGVTVPLVEARPEPLASTPRGSPLVKGPQEPLLASSAEPLVKSMSGLVMEAYPDPLLEGLGEPLMDVSEPVIQPWKETWSEPLVSASREPLVEASSEPLTEAPRGRVMEVIPESLVGACPAPFAEAWAGSDFVARVLDECLELEKNRKPTLCPRQELEVVRMATAAILTAASEQKSKMDLSISDFEGCSFRCLKLALLIREWRKERKHGGFTELIARLEELVSRPAGLSDTWFLAGVIQMFSLATYLYRWLPLKVSPRSGWGCRKMVFRVSLPDGIVRLPEDEGSVKRVCACSKLIWWFHQAIGNIRSDEETWLLLSWPPPLFRIYRDLGKRTFDDAIGAMRHIIRPPLHLSNFKLMACLLKYVETTSPMIIGSRLPKAADKLKATCSPQLSSSRQLSSAGDPLPSSFSSSRTPACSAASLVNVDHSAGPTGVDPDSSVAAEMTSFMAGVLRECAERESNEKAVLTVEMKLDIARFASQKFQGALLIEKLGERQRRNRDRFEACGWRWLCLAGLMNDHLKPELLRQMIAASEKIVPRPKHVSPLWYLACQMQTGLRAHNFVTGFRRWLKVPPAWWQFSCVVHRDHFPHEFGELPMSETSARLITFSSRAAHWLATGIGKSRLTPSKTWKPGKSADIVNIFHKVLGDQRFSQMIDLVKPKFHAIIQAPELTDKSIMDILFKCAKVNRRTLYRFCKAWQASERSHPVMDGGTDGNSSEDDPPPKKACRG</sequence>
<feature type="region of interest" description="Disordered" evidence="1">
    <location>
        <begin position="773"/>
        <end position="798"/>
    </location>
</feature>
<comment type="caution">
    <text evidence="2">The sequence shown here is derived from an EMBL/GenBank/DDBJ whole genome shotgun (WGS) entry which is preliminary data.</text>
</comment>
<keyword evidence="3" id="KW-1185">Reference proteome</keyword>
<dbReference type="VEuPathDB" id="CryptoDB:GNI_012500"/>